<dbReference type="InterPro" id="IPR008271">
    <property type="entry name" value="Ser/Thr_kinase_AS"/>
</dbReference>
<name>A0A8C7DWQ8_NAJNA</name>
<keyword evidence="5" id="KW-0597">Phosphoprotein</keyword>
<dbReference type="Proteomes" id="UP000694559">
    <property type="component" value="Unplaced"/>
</dbReference>
<evidence type="ECO:0000256" key="15">
    <source>
        <dbReference type="PROSITE-ProRule" id="PRU10141"/>
    </source>
</evidence>
<evidence type="ECO:0000313" key="18">
    <source>
        <dbReference type="Proteomes" id="UP000694559"/>
    </source>
</evidence>
<evidence type="ECO:0000259" key="16">
    <source>
        <dbReference type="PROSITE" id="PS50011"/>
    </source>
</evidence>
<dbReference type="Gene3D" id="1.10.510.10">
    <property type="entry name" value="Transferase(Phosphotransferase) domain 1"/>
    <property type="match status" value="1"/>
</dbReference>
<dbReference type="SMART" id="SM00220">
    <property type="entry name" value="S_TKc"/>
    <property type="match status" value="1"/>
</dbReference>
<evidence type="ECO:0000256" key="10">
    <source>
        <dbReference type="ARBA" id="ARBA00047899"/>
    </source>
</evidence>
<evidence type="ECO:0000256" key="13">
    <source>
        <dbReference type="PIRSR" id="PIRSR037993-1"/>
    </source>
</evidence>
<evidence type="ECO:0000256" key="9">
    <source>
        <dbReference type="ARBA" id="ARBA00022840"/>
    </source>
</evidence>
<comment type="similarity">
    <text evidence="2 12">Belongs to the protein kinase superfamily. CAMK Ser/Thr protein kinase family. PIM subfamily.</text>
</comment>
<evidence type="ECO:0000256" key="8">
    <source>
        <dbReference type="ARBA" id="ARBA00022777"/>
    </source>
</evidence>
<dbReference type="Ensembl" id="ENSNNAT00000012582.1">
    <property type="protein sequence ID" value="ENSNNAP00000012028.1"/>
    <property type="gene ID" value="ENSNNAG00000008092.1"/>
</dbReference>
<evidence type="ECO:0000256" key="3">
    <source>
        <dbReference type="ARBA" id="ARBA00022490"/>
    </source>
</evidence>
<feature type="binding site" evidence="14">
    <location>
        <position position="119"/>
    </location>
    <ligand>
        <name>ATP</name>
        <dbReference type="ChEBI" id="CHEBI:30616"/>
    </ligand>
</feature>
<feature type="domain" description="Protein kinase" evidence="16">
    <location>
        <begin position="36"/>
        <end position="280"/>
    </location>
</feature>
<evidence type="ECO:0000256" key="1">
    <source>
        <dbReference type="ARBA" id="ARBA00004496"/>
    </source>
</evidence>
<proteinExistence type="inferred from homology"/>
<dbReference type="PANTHER" id="PTHR22984">
    <property type="entry name" value="SERINE/THREONINE-PROTEIN KINASE PIM"/>
    <property type="match status" value="1"/>
</dbReference>
<reference evidence="17" key="2">
    <citation type="submission" date="2025-09" db="UniProtKB">
        <authorList>
            <consortium name="Ensembl"/>
        </authorList>
    </citation>
    <scope>IDENTIFICATION</scope>
</reference>
<evidence type="ECO:0000256" key="14">
    <source>
        <dbReference type="PIRSR" id="PIRSR037993-2"/>
    </source>
</evidence>
<accession>A0A8C7DWQ8</accession>
<dbReference type="EC" id="2.7.11.1" evidence="12"/>
<dbReference type="GO" id="GO:0005737">
    <property type="term" value="C:cytoplasm"/>
    <property type="evidence" value="ECO:0007669"/>
    <property type="project" value="UniProtKB-SubCell"/>
</dbReference>
<dbReference type="OMA" id="LEMRYYL"/>
<dbReference type="GO" id="GO:0106310">
    <property type="term" value="F:protein serine kinase activity"/>
    <property type="evidence" value="ECO:0007669"/>
    <property type="project" value="UniProtKB-UniRule"/>
</dbReference>
<dbReference type="InterPro" id="IPR017441">
    <property type="entry name" value="Protein_kinase_ATP_BS"/>
</dbReference>
<feature type="binding site" evidence="14 15">
    <location>
        <position position="65"/>
    </location>
    <ligand>
        <name>ATP</name>
        <dbReference type="ChEBI" id="CHEBI:30616"/>
    </ligand>
</feature>
<evidence type="ECO:0000256" key="4">
    <source>
        <dbReference type="ARBA" id="ARBA00022527"/>
    </source>
</evidence>
<evidence type="ECO:0000256" key="12">
    <source>
        <dbReference type="PIRNR" id="PIRNR037993"/>
    </source>
</evidence>
<dbReference type="GeneTree" id="ENSGT00940000153394"/>
<keyword evidence="4 12" id="KW-0723">Serine/threonine-protein kinase</keyword>
<dbReference type="PROSITE" id="PS00107">
    <property type="entry name" value="PROTEIN_KINASE_ATP"/>
    <property type="match status" value="1"/>
</dbReference>
<dbReference type="PIRSF" id="PIRSF037993">
    <property type="entry name" value="STPK_Pim-1"/>
    <property type="match status" value="1"/>
</dbReference>
<evidence type="ECO:0000256" key="5">
    <source>
        <dbReference type="ARBA" id="ARBA00022553"/>
    </source>
</evidence>
<dbReference type="SUPFAM" id="SSF56112">
    <property type="entry name" value="Protein kinase-like (PK-like)"/>
    <property type="match status" value="1"/>
</dbReference>
<dbReference type="InterPro" id="IPR011009">
    <property type="entry name" value="Kinase-like_dom_sf"/>
</dbReference>
<protein>
    <recommendedName>
        <fullName evidence="12">Serine/threonine-protein kinase</fullName>
        <ecNumber evidence="12">2.7.11.1</ecNumber>
    </recommendedName>
</protein>
<keyword evidence="6 12" id="KW-0808">Transferase</keyword>
<comment type="catalytic activity">
    <reaction evidence="10 12">
        <text>L-threonyl-[protein] + ATP = O-phospho-L-threonyl-[protein] + ADP + H(+)</text>
        <dbReference type="Rhea" id="RHEA:46608"/>
        <dbReference type="Rhea" id="RHEA-COMP:11060"/>
        <dbReference type="Rhea" id="RHEA-COMP:11605"/>
        <dbReference type="ChEBI" id="CHEBI:15378"/>
        <dbReference type="ChEBI" id="CHEBI:30013"/>
        <dbReference type="ChEBI" id="CHEBI:30616"/>
        <dbReference type="ChEBI" id="CHEBI:61977"/>
        <dbReference type="ChEBI" id="CHEBI:456216"/>
        <dbReference type="EC" id="2.7.11.1"/>
    </reaction>
</comment>
<dbReference type="AlphaFoldDB" id="A0A8C7DWQ8"/>
<sequence length="305" mass="34196">NRTGMVGMLVRLWSLAPDVVQEEPGCLGKVALEMRYYLGALIGSGGFGTVYTGTRLSDSLPVAVKHVAKDRILQFHHMNGTLIPLEVHLLKKVSSPGCRGVVRLLDWFEQPDSYFIVMERPLVSQDLFDIITDQGPLPENVAAGYFQQVVEAVRHCHLCGVLHRDIKDENILVDLLHGDLKLIDFGSGADFDGTWVYSPPEWIKYHHYHGVSATVWSLGVLLYDTVCGDIPFECDEEILLGKLHYHCRITSDCRHLIEWCLSLTPEKQPSLEQILARPWILTFLEPTPCIHSCSAIPSLKPSSRA</sequence>
<comment type="subcellular location">
    <subcellularLocation>
        <location evidence="1">Cytoplasm</location>
    </subcellularLocation>
</comment>
<feature type="active site" description="Proton acceptor" evidence="13">
    <location>
        <position position="165"/>
    </location>
</feature>
<organism evidence="17 18">
    <name type="scientific">Naja naja</name>
    <name type="common">Indian cobra</name>
    <dbReference type="NCBI Taxonomy" id="35670"/>
    <lineage>
        <taxon>Eukaryota</taxon>
        <taxon>Metazoa</taxon>
        <taxon>Chordata</taxon>
        <taxon>Craniata</taxon>
        <taxon>Vertebrata</taxon>
        <taxon>Euteleostomi</taxon>
        <taxon>Lepidosauria</taxon>
        <taxon>Squamata</taxon>
        <taxon>Bifurcata</taxon>
        <taxon>Unidentata</taxon>
        <taxon>Episquamata</taxon>
        <taxon>Toxicofera</taxon>
        <taxon>Serpentes</taxon>
        <taxon>Colubroidea</taxon>
        <taxon>Elapidae</taxon>
        <taxon>Elapinae</taxon>
        <taxon>Naja</taxon>
    </lineage>
</organism>
<keyword evidence="18" id="KW-1185">Reference proteome</keyword>
<evidence type="ECO:0000256" key="7">
    <source>
        <dbReference type="ARBA" id="ARBA00022741"/>
    </source>
</evidence>
<dbReference type="OrthoDB" id="10252171at2759"/>
<reference evidence="17" key="1">
    <citation type="submission" date="2025-08" db="UniProtKB">
        <authorList>
            <consortium name="Ensembl"/>
        </authorList>
    </citation>
    <scope>IDENTIFICATION</scope>
</reference>
<comment type="catalytic activity">
    <reaction evidence="11 12">
        <text>L-seryl-[protein] + ATP = O-phospho-L-seryl-[protein] + ADP + H(+)</text>
        <dbReference type="Rhea" id="RHEA:17989"/>
        <dbReference type="Rhea" id="RHEA-COMP:9863"/>
        <dbReference type="Rhea" id="RHEA-COMP:11604"/>
        <dbReference type="ChEBI" id="CHEBI:15378"/>
        <dbReference type="ChEBI" id="CHEBI:29999"/>
        <dbReference type="ChEBI" id="CHEBI:30616"/>
        <dbReference type="ChEBI" id="CHEBI:83421"/>
        <dbReference type="ChEBI" id="CHEBI:456216"/>
        <dbReference type="EC" id="2.7.11.1"/>
    </reaction>
</comment>
<keyword evidence="7 12" id="KW-0547">Nucleotide-binding</keyword>
<dbReference type="PROSITE" id="PS50011">
    <property type="entry name" value="PROTEIN_KINASE_DOM"/>
    <property type="match status" value="1"/>
</dbReference>
<dbReference type="GO" id="GO:0007346">
    <property type="term" value="P:regulation of mitotic cell cycle"/>
    <property type="evidence" value="ECO:0007669"/>
    <property type="project" value="TreeGrafter"/>
</dbReference>
<evidence type="ECO:0000313" key="17">
    <source>
        <dbReference type="Ensembl" id="ENSNNAP00000012028.1"/>
    </source>
</evidence>
<evidence type="ECO:0000256" key="6">
    <source>
        <dbReference type="ARBA" id="ARBA00022679"/>
    </source>
</evidence>
<dbReference type="PROSITE" id="PS00108">
    <property type="entry name" value="PROTEIN_KINASE_ST"/>
    <property type="match status" value="1"/>
</dbReference>
<evidence type="ECO:0000256" key="11">
    <source>
        <dbReference type="ARBA" id="ARBA00048679"/>
    </source>
</evidence>
<keyword evidence="3" id="KW-0963">Cytoplasm</keyword>
<dbReference type="GO" id="GO:0004674">
    <property type="term" value="F:protein serine/threonine kinase activity"/>
    <property type="evidence" value="ECO:0007669"/>
    <property type="project" value="UniProtKB-UniRule"/>
</dbReference>
<comment type="function">
    <text evidence="12">Proto-oncogene with serine/threonine kinase activity involved in cell survival and cell proliferation.</text>
</comment>
<dbReference type="InterPro" id="IPR051138">
    <property type="entry name" value="PIM_Ser/Thr_kinase"/>
</dbReference>
<feature type="binding site" evidence="14">
    <location>
        <position position="126"/>
    </location>
    <ligand>
        <name>ATP</name>
        <dbReference type="ChEBI" id="CHEBI:30616"/>
    </ligand>
</feature>
<keyword evidence="9 12" id="KW-0067">ATP-binding</keyword>
<keyword evidence="8 12" id="KW-0418">Kinase</keyword>
<dbReference type="Gene3D" id="3.30.200.20">
    <property type="entry name" value="Phosphorylase Kinase, domain 1"/>
    <property type="match status" value="1"/>
</dbReference>
<dbReference type="InterPro" id="IPR000719">
    <property type="entry name" value="Prot_kinase_dom"/>
</dbReference>
<dbReference type="InterPro" id="IPR017348">
    <property type="entry name" value="PIM1/2/3"/>
</dbReference>
<dbReference type="PANTHER" id="PTHR22984:SF26">
    <property type="entry name" value="SERINE_THREONINE-PROTEIN KINASE PIM-3"/>
    <property type="match status" value="1"/>
</dbReference>
<dbReference type="GO" id="GO:0043066">
    <property type="term" value="P:negative regulation of apoptotic process"/>
    <property type="evidence" value="ECO:0007669"/>
    <property type="project" value="UniProtKB-UniRule"/>
</dbReference>
<dbReference type="Pfam" id="PF00069">
    <property type="entry name" value="Pkinase"/>
    <property type="match status" value="1"/>
</dbReference>
<evidence type="ECO:0000256" key="2">
    <source>
        <dbReference type="ARBA" id="ARBA00005505"/>
    </source>
</evidence>
<dbReference type="GO" id="GO:0005524">
    <property type="term" value="F:ATP binding"/>
    <property type="evidence" value="ECO:0007669"/>
    <property type="project" value="UniProtKB-UniRule"/>
</dbReference>